<feature type="compositionally biased region" description="Basic and acidic residues" evidence="1">
    <location>
        <begin position="309"/>
        <end position="320"/>
    </location>
</feature>
<dbReference type="PANTHER" id="PTHR30383:SF5">
    <property type="entry name" value="SGNH HYDROLASE-TYPE ESTERASE DOMAIN-CONTAINING PROTEIN"/>
    <property type="match status" value="1"/>
</dbReference>
<dbReference type="InterPro" id="IPR036514">
    <property type="entry name" value="SGNH_hydro_sf"/>
</dbReference>
<comment type="caution">
    <text evidence="3">The sequence shown here is derived from an EMBL/GenBank/DDBJ whole genome shotgun (WGS) entry which is preliminary data.</text>
</comment>
<dbReference type="Proteomes" id="UP000522262">
    <property type="component" value="Unassembled WGS sequence"/>
</dbReference>
<dbReference type="InterPro" id="IPR013830">
    <property type="entry name" value="SGNH_hydro"/>
</dbReference>
<evidence type="ECO:0000313" key="4">
    <source>
        <dbReference type="Proteomes" id="UP000522262"/>
    </source>
</evidence>
<dbReference type="Pfam" id="PF12223">
    <property type="entry name" value="DUF3602"/>
    <property type="match status" value="1"/>
</dbReference>
<dbReference type="InterPro" id="IPR022024">
    <property type="entry name" value="DUF3602"/>
</dbReference>
<evidence type="ECO:0000259" key="2">
    <source>
        <dbReference type="Pfam" id="PF13472"/>
    </source>
</evidence>
<dbReference type="EMBL" id="JAAOAM010000337">
    <property type="protein sequence ID" value="KAF5533363.1"/>
    <property type="molecule type" value="Genomic_DNA"/>
</dbReference>
<feature type="domain" description="SGNH hydrolase-type esterase" evidence="2">
    <location>
        <begin position="12"/>
        <end position="147"/>
    </location>
</feature>
<keyword evidence="4" id="KW-1185">Reference proteome</keyword>
<evidence type="ECO:0000256" key="1">
    <source>
        <dbReference type="SAM" id="MobiDB-lite"/>
    </source>
</evidence>
<dbReference type="Pfam" id="PF13472">
    <property type="entry name" value="Lipase_GDSL_2"/>
    <property type="match status" value="1"/>
</dbReference>
<dbReference type="PANTHER" id="PTHR30383">
    <property type="entry name" value="THIOESTERASE 1/PROTEASE 1/LYSOPHOSPHOLIPASE L1"/>
    <property type="match status" value="1"/>
</dbReference>
<name>A0A8H5MLT4_9HYPO</name>
<organism evidence="3 4">
    <name type="scientific">Fusarium mexicanum</name>
    <dbReference type="NCBI Taxonomy" id="751941"/>
    <lineage>
        <taxon>Eukaryota</taxon>
        <taxon>Fungi</taxon>
        <taxon>Dikarya</taxon>
        <taxon>Ascomycota</taxon>
        <taxon>Pezizomycotina</taxon>
        <taxon>Sordariomycetes</taxon>
        <taxon>Hypocreomycetidae</taxon>
        <taxon>Hypocreales</taxon>
        <taxon>Nectriaceae</taxon>
        <taxon>Fusarium</taxon>
        <taxon>Fusarium fujikuroi species complex</taxon>
    </lineage>
</organism>
<dbReference type="Gene3D" id="3.40.50.1110">
    <property type="entry name" value="SGNH hydrolase"/>
    <property type="match status" value="1"/>
</dbReference>
<dbReference type="AlphaFoldDB" id="A0A8H5MLT4"/>
<dbReference type="CDD" id="cd01833">
    <property type="entry name" value="XynB_like"/>
    <property type="match status" value="1"/>
</dbReference>
<reference evidence="3 4" key="1">
    <citation type="submission" date="2020-05" db="EMBL/GenBank/DDBJ databases">
        <title>Identification and distribution of gene clusters putatively required for synthesis of sphingolipid metabolism inhibitors in phylogenetically diverse species of the filamentous fungus Fusarium.</title>
        <authorList>
            <person name="Kim H.-S."/>
            <person name="Busman M."/>
            <person name="Brown D.W."/>
            <person name="Divon H."/>
            <person name="Uhlig S."/>
            <person name="Proctor R.H."/>
        </authorList>
    </citation>
    <scope>NUCLEOTIDE SEQUENCE [LARGE SCALE GENOMIC DNA]</scope>
    <source>
        <strain evidence="3 4">NRRL 53147</strain>
    </source>
</reference>
<proteinExistence type="predicted"/>
<protein>
    <submittedName>
        <fullName evidence="3">Acetylxylan esterase</fullName>
    </submittedName>
</protein>
<accession>A0A8H5MLT4</accession>
<evidence type="ECO:0000313" key="3">
    <source>
        <dbReference type="EMBL" id="KAF5533363.1"/>
    </source>
</evidence>
<feature type="region of interest" description="Disordered" evidence="1">
    <location>
        <begin position="282"/>
        <end position="340"/>
    </location>
</feature>
<dbReference type="SUPFAM" id="SSF52266">
    <property type="entry name" value="SGNH hydrolase"/>
    <property type="match status" value="1"/>
</dbReference>
<dbReference type="InterPro" id="IPR051532">
    <property type="entry name" value="Ester_Hydrolysis_Enzymes"/>
</dbReference>
<gene>
    <name evidence="3" type="ORF">FMEXI_11861</name>
</gene>
<sequence length="340" mass="37038">MGMVTGFLSRNICHAAWSGKTIQYISDHITESLEQKPNLVLLHAGTNDMDLRPSISKEGNDPKDAATRLGDLINKIVRYCPDAVVLVAIPLASCDTEKPKMPIYRALIPGLVRQRRKDGDHVIAVDFSTFDLGELRDCLHPTNEGYSIMGDYWYDFITQVPKGWIKEPIGDDPKREENGVGRRVLPDKMSILGVGLYWGVYYRDDTPVFLSVTMSTEVSHGRGGAGNFKPDDTEYVDGEVVRTGVVGSHGDGAYSSGRGGAGNIADIGTPATERKDVDIIPETAVRPSQDGRDYHTGRGGAGNAQTAGSEKESEEHEKPAVKTPIGLADKLKSKIFGHKK</sequence>
<dbReference type="GO" id="GO:0004622">
    <property type="term" value="F:phosphatidylcholine lysophospholipase activity"/>
    <property type="evidence" value="ECO:0007669"/>
    <property type="project" value="TreeGrafter"/>
</dbReference>